<dbReference type="EMBL" id="CP011947">
    <property type="protein sequence ID" value="AKU07516.1"/>
    <property type="molecule type" value="Genomic_DNA"/>
</dbReference>
<dbReference type="FunFam" id="3.40.50.720:FF:000084">
    <property type="entry name" value="Short-chain dehydrogenase reductase"/>
    <property type="match status" value="1"/>
</dbReference>
<keyword evidence="2" id="KW-0560">Oxidoreductase</keyword>
<dbReference type="Gene3D" id="3.40.50.720">
    <property type="entry name" value="NAD(P)-binding Rossmann-like Domain"/>
    <property type="match status" value="1"/>
</dbReference>
<evidence type="ECO:0000313" key="4">
    <source>
        <dbReference type="Proteomes" id="UP000066124"/>
    </source>
</evidence>
<evidence type="ECO:0000256" key="1">
    <source>
        <dbReference type="ARBA" id="ARBA00006484"/>
    </source>
</evidence>
<dbReference type="PRINTS" id="PR00080">
    <property type="entry name" value="SDRFAMILY"/>
</dbReference>
<dbReference type="PANTHER" id="PTHR24321:SF8">
    <property type="entry name" value="ESTRADIOL 17-BETA-DEHYDROGENASE 8-RELATED"/>
    <property type="match status" value="1"/>
</dbReference>
<evidence type="ECO:0000256" key="2">
    <source>
        <dbReference type="ARBA" id="ARBA00023002"/>
    </source>
</evidence>
<dbReference type="KEGG" id="hgi:ABY42_07100"/>
<comment type="similarity">
    <text evidence="1">Belongs to the short-chain dehydrogenases/reductases (SDR) family.</text>
</comment>
<dbReference type="Proteomes" id="UP000066124">
    <property type="component" value="Chromosome"/>
</dbReference>
<name>A0A0K1ISS5_HALGI</name>
<dbReference type="InterPro" id="IPR002347">
    <property type="entry name" value="SDR_fam"/>
</dbReference>
<accession>A0A0K1ISS5</accession>
<dbReference type="PANTHER" id="PTHR24321">
    <property type="entry name" value="DEHYDROGENASES, SHORT CHAIN"/>
    <property type="match status" value="1"/>
</dbReference>
<evidence type="ECO:0000313" key="3">
    <source>
        <dbReference type="EMBL" id="AKU07516.1"/>
    </source>
</evidence>
<dbReference type="InterPro" id="IPR036291">
    <property type="entry name" value="NAD(P)-bd_dom_sf"/>
</dbReference>
<reference evidence="4" key="1">
    <citation type="journal article" date="2015" name="J. Biotechnol.">
        <title>Complete genome sequence of Haloferax gibbonsii strain ARA6, a potential producer of polyhydroxyalkanoates and halocins isolated from Araruama, Rio de Janeiro, Brasil.</title>
        <authorList>
            <person name="Pinto L.H."/>
            <person name="D'Alincourt Carvalho-Assef A.P."/>
            <person name="Vieira R.P."/>
            <person name="Clementino M.M."/>
            <person name="Albano R.M."/>
        </authorList>
    </citation>
    <scope>NUCLEOTIDE SEQUENCE [LARGE SCALE GENOMIC DNA]</scope>
    <source>
        <strain evidence="4">ARA6</strain>
    </source>
</reference>
<dbReference type="RefSeq" id="WP_050459048.1">
    <property type="nucleotide sequence ID" value="NZ_CP011947.1"/>
</dbReference>
<protein>
    <submittedName>
        <fullName evidence="3">Short-chain dehydrogenase</fullName>
    </submittedName>
</protein>
<dbReference type="Pfam" id="PF13561">
    <property type="entry name" value="adh_short_C2"/>
    <property type="match status" value="1"/>
</dbReference>
<gene>
    <name evidence="3" type="ORF">ABY42_07100</name>
</gene>
<sequence length="252" mass="25980">MKGIDGKVALVTGAASGIGRATALRFAEEGAMVALSDVQVDAGEQVVREIESEGGDAAFFEADSSKESDVASLVDRAVSEFGGLDFAHNNAGIEGTPGPIAEMSIEDFQRVIDINLTGVFLGLKYEIPRLVENGGGAIVNTSSVAGLTGGANLAHYYAAKHGVIGLTRSAALEVAAENVRVNAVCPGVIETPMIERFTAGNDEARAGLLEDEPIGRLGKPEEVASAVVYLCSDDASFVTGHPMVVDGGYVVP</sequence>
<dbReference type="GO" id="GO:0016491">
    <property type="term" value="F:oxidoreductase activity"/>
    <property type="evidence" value="ECO:0007669"/>
    <property type="project" value="UniProtKB-KW"/>
</dbReference>
<dbReference type="NCBIfam" id="NF005559">
    <property type="entry name" value="PRK07231.1"/>
    <property type="match status" value="1"/>
</dbReference>
<dbReference type="GeneID" id="25245714"/>
<dbReference type="AlphaFoldDB" id="A0A0K1ISS5"/>
<dbReference type="PRINTS" id="PR00081">
    <property type="entry name" value="GDHRDH"/>
</dbReference>
<proteinExistence type="inferred from homology"/>
<dbReference type="PATRIC" id="fig|35746.4.peg.1512"/>
<dbReference type="CDD" id="cd05233">
    <property type="entry name" value="SDR_c"/>
    <property type="match status" value="1"/>
</dbReference>
<organism evidence="3 4">
    <name type="scientific">Haloferax gibbonsii</name>
    <dbReference type="NCBI Taxonomy" id="35746"/>
    <lineage>
        <taxon>Archaea</taxon>
        <taxon>Methanobacteriati</taxon>
        <taxon>Methanobacteriota</taxon>
        <taxon>Stenosarchaea group</taxon>
        <taxon>Halobacteria</taxon>
        <taxon>Halobacteriales</taxon>
        <taxon>Haloferacaceae</taxon>
        <taxon>Haloferax</taxon>
    </lineage>
</organism>
<dbReference type="SUPFAM" id="SSF51735">
    <property type="entry name" value="NAD(P)-binding Rossmann-fold domains"/>
    <property type="match status" value="1"/>
</dbReference>